<dbReference type="Gene3D" id="1.10.287.110">
    <property type="entry name" value="DnaJ domain"/>
    <property type="match status" value="1"/>
</dbReference>
<evidence type="ECO:0000256" key="5">
    <source>
        <dbReference type="ARBA" id="ARBA00022989"/>
    </source>
</evidence>
<feature type="region of interest" description="Disordered" evidence="12">
    <location>
        <begin position="79"/>
        <end position="103"/>
    </location>
</feature>
<feature type="compositionally biased region" description="Basic and acidic residues" evidence="12">
    <location>
        <begin position="93"/>
        <end position="103"/>
    </location>
</feature>
<proteinExistence type="predicted"/>
<protein>
    <recommendedName>
        <fullName evidence="11">DnaJ homolog subfamily C member 30, mitochondrial</fullName>
    </recommendedName>
</protein>
<sequence length="142" mass="16070">SKTGYYDILEVAPSATQAQIKTAYYKQSFLYHPDRNAGSETATGRFSEISEAYTVLGNKTLRKKYDRGLLSLSDLVGAGCPPGKEPAGSGARPRAEGRRSVMGADGREKIYNFDAFFKSHYQEQLRREKEIRIRRDEFLKHQ</sequence>
<reference evidence="14" key="2">
    <citation type="submission" date="2004-02" db="EMBL/GenBank/DDBJ databases">
        <authorList>
            <consortium name="Genoscope"/>
            <consortium name="Whitehead Institute Centre for Genome Research"/>
        </authorList>
    </citation>
    <scope>NUCLEOTIDE SEQUENCE</scope>
</reference>
<keyword evidence="6" id="KW-0496">Mitochondrion</keyword>
<dbReference type="PROSITE" id="PS50076">
    <property type="entry name" value="DNAJ_2"/>
    <property type="match status" value="1"/>
</dbReference>
<dbReference type="SMART" id="SM00271">
    <property type="entry name" value="DnaJ"/>
    <property type="match status" value="1"/>
</dbReference>
<feature type="domain" description="J" evidence="13">
    <location>
        <begin position="4"/>
        <end position="69"/>
    </location>
</feature>
<evidence type="ECO:0000256" key="4">
    <source>
        <dbReference type="ARBA" id="ARBA00022946"/>
    </source>
</evidence>
<evidence type="ECO:0000256" key="2">
    <source>
        <dbReference type="ARBA" id="ARBA00022692"/>
    </source>
</evidence>
<dbReference type="PRINTS" id="PR00625">
    <property type="entry name" value="JDOMAIN"/>
</dbReference>
<evidence type="ECO:0000256" key="12">
    <source>
        <dbReference type="SAM" id="MobiDB-lite"/>
    </source>
</evidence>
<dbReference type="InterPro" id="IPR036869">
    <property type="entry name" value="J_dom_sf"/>
</dbReference>
<evidence type="ECO:0000256" key="10">
    <source>
        <dbReference type="ARBA" id="ARBA00065070"/>
    </source>
</evidence>
<keyword evidence="2" id="KW-0812">Transmembrane</keyword>
<dbReference type="AlphaFoldDB" id="Q4RM74"/>
<evidence type="ECO:0000256" key="1">
    <source>
        <dbReference type="ARBA" id="ARBA00004434"/>
    </source>
</evidence>
<dbReference type="InterPro" id="IPR053025">
    <property type="entry name" value="Mito_ATP_Synthase-Asso"/>
</dbReference>
<reference evidence="14" key="1">
    <citation type="journal article" date="2004" name="Nature">
        <title>Genome duplication in the teleost fish Tetraodon nigroviridis reveals the early vertebrate proto-karyotype.</title>
        <authorList>
            <person name="Jaillon O."/>
            <person name="Aury J.-M."/>
            <person name="Brunet F."/>
            <person name="Petit J.-L."/>
            <person name="Stange-Thomann N."/>
            <person name="Mauceli E."/>
            <person name="Bouneau L."/>
            <person name="Fischer C."/>
            <person name="Ozouf-Costaz C."/>
            <person name="Bernot A."/>
            <person name="Nicaud S."/>
            <person name="Jaffe D."/>
            <person name="Fisher S."/>
            <person name="Lutfalla G."/>
            <person name="Dossat C."/>
            <person name="Segurens B."/>
            <person name="Dasilva C."/>
            <person name="Salanoubat M."/>
            <person name="Levy M."/>
            <person name="Boudet N."/>
            <person name="Castellano S."/>
            <person name="Anthouard V."/>
            <person name="Jubin C."/>
            <person name="Castelli V."/>
            <person name="Katinka M."/>
            <person name="Vacherie B."/>
            <person name="Biemont C."/>
            <person name="Skalli Z."/>
            <person name="Cattolico L."/>
            <person name="Poulain J."/>
            <person name="De Berardinis V."/>
            <person name="Cruaud C."/>
            <person name="Duprat S."/>
            <person name="Brottier P."/>
            <person name="Coutanceau J.-P."/>
            <person name="Gouzy J."/>
            <person name="Parra G."/>
            <person name="Lardier G."/>
            <person name="Chapple C."/>
            <person name="McKernan K.J."/>
            <person name="McEwan P."/>
            <person name="Bosak S."/>
            <person name="Kellis M."/>
            <person name="Volff J.-N."/>
            <person name="Guigo R."/>
            <person name="Zody M.C."/>
            <person name="Mesirov J."/>
            <person name="Lindblad-Toh K."/>
            <person name="Birren B."/>
            <person name="Nusbaum C."/>
            <person name="Kahn D."/>
            <person name="Robinson-Rechavi M."/>
            <person name="Laudet V."/>
            <person name="Schachter V."/>
            <person name="Quetier F."/>
            <person name="Saurin W."/>
            <person name="Scarpelli C."/>
            <person name="Wincker P."/>
            <person name="Lander E.S."/>
            <person name="Weissenbach J."/>
            <person name="Roest Crollius H."/>
        </authorList>
    </citation>
    <scope>NUCLEOTIDE SEQUENCE [LARGE SCALE GENOMIC DNA]</scope>
</reference>
<dbReference type="InterPro" id="IPR001623">
    <property type="entry name" value="DnaJ_domain"/>
</dbReference>
<dbReference type="GO" id="GO:0005743">
    <property type="term" value="C:mitochondrial inner membrane"/>
    <property type="evidence" value="ECO:0007669"/>
    <property type="project" value="UniProtKB-SubCell"/>
</dbReference>
<organism evidence="14">
    <name type="scientific">Tetraodon nigroviridis</name>
    <name type="common">Spotted green pufferfish</name>
    <name type="synonym">Chelonodon nigroviridis</name>
    <dbReference type="NCBI Taxonomy" id="99883"/>
    <lineage>
        <taxon>Eukaryota</taxon>
        <taxon>Metazoa</taxon>
        <taxon>Chordata</taxon>
        <taxon>Craniata</taxon>
        <taxon>Vertebrata</taxon>
        <taxon>Euteleostomi</taxon>
        <taxon>Actinopterygii</taxon>
        <taxon>Neopterygii</taxon>
        <taxon>Teleostei</taxon>
        <taxon>Neoteleostei</taxon>
        <taxon>Acanthomorphata</taxon>
        <taxon>Eupercaria</taxon>
        <taxon>Tetraodontiformes</taxon>
        <taxon>Tetradontoidea</taxon>
        <taxon>Tetraodontidae</taxon>
        <taxon>Tetraodon</taxon>
    </lineage>
</organism>
<evidence type="ECO:0000313" key="14">
    <source>
        <dbReference type="EMBL" id="CAG10508.1"/>
    </source>
</evidence>
<comment type="caution">
    <text evidence="14">The sequence shown here is derived from an EMBL/GenBank/DDBJ whole genome shotgun (WGS) entry which is preliminary data.</text>
</comment>
<evidence type="ECO:0000256" key="3">
    <source>
        <dbReference type="ARBA" id="ARBA00022792"/>
    </source>
</evidence>
<comment type="subcellular location">
    <subcellularLocation>
        <location evidence="1">Mitochondrion inner membrane</location>
        <topology evidence="1">Single-pass membrane protein</topology>
    </subcellularLocation>
</comment>
<keyword evidence="4" id="KW-0809">Transit peptide</keyword>
<evidence type="ECO:0000256" key="8">
    <source>
        <dbReference type="ARBA" id="ARBA00023186"/>
    </source>
</evidence>
<gene>
    <name evidence="14" type="ORF">GSTENG00032181001</name>
</gene>
<dbReference type="Pfam" id="PF00226">
    <property type="entry name" value="DnaJ"/>
    <property type="match status" value="1"/>
</dbReference>
<evidence type="ECO:0000256" key="7">
    <source>
        <dbReference type="ARBA" id="ARBA00023136"/>
    </source>
</evidence>
<comment type="function">
    <text evidence="9">Mitochondrial protein enriched in neurons that acts as a regulator of mitochondrial respiration. Associates with the ATP synthase complex and facilitates ATP synthesis. May be a chaperone protein involved in the turnover of the subunits of mitochondrial complex I N-module. It facilitates the degradation of N-module subunits damaged by oxidative stress, and contributes to complex I functional efficiency.</text>
</comment>
<evidence type="ECO:0000256" key="9">
    <source>
        <dbReference type="ARBA" id="ARBA00058822"/>
    </source>
</evidence>
<comment type="subunit">
    <text evidence="10">Associates with the ATP synthase complex. Interacts with MT-ATP6; interaction is direct. Interacts with ATP5MC2; interaction is direct.</text>
</comment>
<feature type="non-terminal residue" evidence="14">
    <location>
        <position position="142"/>
    </location>
</feature>
<feature type="non-terminal residue" evidence="14">
    <location>
        <position position="1"/>
    </location>
</feature>
<dbReference type="KEGG" id="tng:GSTEN00032181G001"/>
<evidence type="ECO:0000256" key="11">
    <source>
        <dbReference type="ARBA" id="ARBA00070112"/>
    </source>
</evidence>
<keyword evidence="7" id="KW-0472">Membrane</keyword>
<keyword evidence="8" id="KW-0143">Chaperone</keyword>
<dbReference type="PANTHER" id="PTHR44873">
    <property type="entry name" value="DNAJ HOMOLOG SUBFAMILY C MEMBER 30, MITOCHONDRIAL"/>
    <property type="match status" value="1"/>
</dbReference>
<accession>Q4RM74</accession>
<dbReference type="FunFam" id="1.10.287.110:FF:000060">
    <property type="entry name" value="DnaJ (Hsp40) homolog, subfamily C, member 30"/>
    <property type="match status" value="1"/>
</dbReference>
<dbReference type="OrthoDB" id="376357at2759"/>
<name>Q4RM74_TETNG</name>
<dbReference type="CDD" id="cd06257">
    <property type="entry name" value="DnaJ"/>
    <property type="match status" value="1"/>
</dbReference>
<keyword evidence="5" id="KW-1133">Transmembrane helix</keyword>
<keyword evidence="3" id="KW-0999">Mitochondrion inner membrane</keyword>
<dbReference type="SUPFAM" id="SSF46565">
    <property type="entry name" value="Chaperone J-domain"/>
    <property type="match status" value="1"/>
</dbReference>
<dbReference type="PANTHER" id="PTHR44873:SF1">
    <property type="entry name" value="DNAJ HOMOLOG SUBFAMILY C MEMBER 30, MITOCHONDRIAL"/>
    <property type="match status" value="1"/>
</dbReference>
<evidence type="ECO:0000256" key="6">
    <source>
        <dbReference type="ARBA" id="ARBA00023128"/>
    </source>
</evidence>
<evidence type="ECO:0000259" key="13">
    <source>
        <dbReference type="PROSITE" id="PS50076"/>
    </source>
</evidence>
<dbReference type="EMBL" id="CAAE01015019">
    <property type="protein sequence ID" value="CAG10508.1"/>
    <property type="molecule type" value="Genomic_DNA"/>
</dbReference>